<dbReference type="STRING" id="1123237.Salmuc_05576"/>
<dbReference type="Proteomes" id="UP000015347">
    <property type="component" value="Unassembled WGS sequence"/>
</dbReference>
<protein>
    <submittedName>
        <fullName evidence="1">Uncharacterized protein</fullName>
    </submittedName>
</protein>
<dbReference type="RefSeq" id="WP_020038523.1">
    <property type="nucleotide sequence ID" value="NZ_KE557278.1"/>
</dbReference>
<evidence type="ECO:0000313" key="2">
    <source>
        <dbReference type="Proteomes" id="UP000015347"/>
    </source>
</evidence>
<accession>S9QDY6</accession>
<dbReference type="AlphaFoldDB" id="S9QDY6"/>
<evidence type="ECO:0000313" key="1">
    <source>
        <dbReference type="EMBL" id="EPX79636.1"/>
    </source>
</evidence>
<dbReference type="OrthoDB" id="7933758at2"/>
<name>S9QDY6_9RHOB</name>
<gene>
    <name evidence="1" type="ORF">Salmuc_05576</name>
</gene>
<proteinExistence type="predicted"/>
<comment type="caution">
    <text evidence="1">The sequence shown here is derived from an EMBL/GenBank/DDBJ whole genome shotgun (WGS) entry which is preliminary data.</text>
</comment>
<dbReference type="EMBL" id="APVH01000035">
    <property type="protein sequence ID" value="EPX79636.1"/>
    <property type="molecule type" value="Genomic_DNA"/>
</dbReference>
<dbReference type="HOGENOM" id="CLU_189216_1_0_5"/>
<reference evidence="2" key="1">
    <citation type="journal article" date="2014" name="Stand. Genomic Sci.">
        <title>Genome sequence of the exopolysaccharide-producing Salipiger mucosus type strain (DSM 16094(T)), a moderately halophilic member of the Roseobacter clade.</title>
        <authorList>
            <person name="Riedel T."/>
            <person name="Spring S."/>
            <person name="Fiebig A."/>
            <person name="Petersen J."/>
            <person name="Kyrpides N.C."/>
            <person name="Goker M."/>
            <person name="Klenk H.P."/>
        </authorList>
    </citation>
    <scope>NUCLEOTIDE SEQUENCE [LARGE SCALE GENOMIC DNA]</scope>
    <source>
        <strain evidence="2">DSM 16094</strain>
    </source>
</reference>
<organism evidence="1 2">
    <name type="scientific">Salipiger mucosus DSM 16094</name>
    <dbReference type="NCBI Taxonomy" id="1123237"/>
    <lineage>
        <taxon>Bacteria</taxon>
        <taxon>Pseudomonadati</taxon>
        <taxon>Pseudomonadota</taxon>
        <taxon>Alphaproteobacteria</taxon>
        <taxon>Rhodobacterales</taxon>
        <taxon>Roseobacteraceae</taxon>
        <taxon>Salipiger</taxon>
    </lineage>
</organism>
<sequence>MDAMQISEYAHALYRAHGDSAEFEAARRSQEKEAEGKIDEARSWRSVQAAVRQLRGPGQS</sequence>
<keyword evidence="2" id="KW-1185">Reference proteome</keyword>